<evidence type="ECO:0000313" key="1">
    <source>
        <dbReference type="EMBL" id="KAH6940645.1"/>
    </source>
</evidence>
<gene>
    <name evidence="1" type="ORF">HPB50_003901</name>
</gene>
<protein>
    <submittedName>
        <fullName evidence="1">Uncharacterized protein</fullName>
    </submittedName>
</protein>
<organism evidence="1 2">
    <name type="scientific">Hyalomma asiaticum</name>
    <name type="common">Tick</name>
    <dbReference type="NCBI Taxonomy" id="266040"/>
    <lineage>
        <taxon>Eukaryota</taxon>
        <taxon>Metazoa</taxon>
        <taxon>Ecdysozoa</taxon>
        <taxon>Arthropoda</taxon>
        <taxon>Chelicerata</taxon>
        <taxon>Arachnida</taxon>
        <taxon>Acari</taxon>
        <taxon>Parasitiformes</taxon>
        <taxon>Ixodida</taxon>
        <taxon>Ixodoidea</taxon>
        <taxon>Ixodidae</taxon>
        <taxon>Hyalomminae</taxon>
        <taxon>Hyalomma</taxon>
    </lineage>
</organism>
<name>A0ACB7T152_HYAAI</name>
<dbReference type="Proteomes" id="UP000821845">
    <property type="component" value="Chromosome 11"/>
</dbReference>
<proteinExistence type="predicted"/>
<evidence type="ECO:0000313" key="2">
    <source>
        <dbReference type="Proteomes" id="UP000821845"/>
    </source>
</evidence>
<dbReference type="EMBL" id="CM023491">
    <property type="protein sequence ID" value="KAH6940645.1"/>
    <property type="molecule type" value="Genomic_DNA"/>
</dbReference>
<keyword evidence="2" id="KW-1185">Reference proteome</keyword>
<comment type="caution">
    <text evidence="1">The sequence shown here is derived from an EMBL/GenBank/DDBJ whole genome shotgun (WGS) entry which is preliminary data.</text>
</comment>
<accession>A0ACB7T152</accession>
<reference evidence="1" key="1">
    <citation type="submission" date="2020-05" db="EMBL/GenBank/DDBJ databases">
        <title>Large-scale comparative analyses of tick genomes elucidate their genetic diversity and vector capacities.</title>
        <authorList>
            <person name="Jia N."/>
            <person name="Wang J."/>
            <person name="Shi W."/>
            <person name="Du L."/>
            <person name="Sun Y."/>
            <person name="Zhan W."/>
            <person name="Jiang J."/>
            <person name="Wang Q."/>
            <person name="Zhang B."/>
            <person name="Ji P."/>
            <person name="Sakyi L.B."/>
            <person name="Cui X."/>
            <person name="Yuan T."/>
            <person name="Jiang B."/>
            <person name="Yang W."/>
            <person name="Lam T.T.-Y."/>
            <person name="Chang Q."/>
            <person name="Ding S."/>
            <person name="Wang X."/>
            <person name="Zhu J."/>
            <person name="Ruan X."/>
            <person name="Zhao L."/>
            <person name="Wei J."/>
            <person name="Que T."/>
            <person name="Du C."/>
            <person name="Cheng J."/>
            <person name="Dai P."/>
            <person name="Han X."/>
            <person name="Huang E."/>
            <person name="Gao Y."/>
            <person name="Liu J."/>
            <person name="Shao H."/>
            <person name="Ye R."/>
            <person name="Li L."/>
            <person name="Wei W."/>
            <person name="Wang X."/>
            <person name="Wang C."/>
            <person name="Yang T."/>
            <person name="Huo Q."/>
            <person name="Li W."/>
            <person name="Guo W."/>
            <person name="Chen H."/>
            <person name="Zhou L."/>
            <person name="Ni X."/>
            <person name="Tian J."/>
            <person name="Zhou Y."/>
            <person name="Sheng Y."/>
            <person name="Liu T."/>
            <person name="Pan Y."/>
            <person name="Xia L."/>
            <person name="Li J."/>
            <person name="Zhao F."/>
            <person name="Cao W."/>
        </authorList>
    </citation>
    <scope>NUCLEOTIDE SEQUENCE</scope>
    <source>
        <strain evidence="1">Hyas-2018</strain>
    </source>
</reference>
<sequence>MKQGFHKKDRFLVTQTPSTRDLEDFWKLVIESGTRTIVTLDVFSEDADVVQFRPTSGTARYGDHKIECTEDRNVNDMSVQTFKVTSKHKGPGSSGVVTIRHFHRTTWNSVEQVVDLVDHVERWQQQSDNKIILVQCRNGCAASGLFCNCFLVLDKLKCEQEVDVFYVTRIVRENRPQFILDSDQYKFCYDVAVAYLGMFEMYANFRQ</sequence>